<reference evidence="1" key="1">
    <citation type="submission" date="2022-02" db="EMBL/GenBank/DDBJ databases">
        <title>Polaribacter sp. MSW13, isolated from seawater.</title>
        <authorList>
            <person name="Kristyanto S."/>
            <person name="Jung J."/>
            <person name="Jeon C.O."/>
        </authorList>
    </citation>
    <scope>NUCLEOTIDE SEQUENCE</scope>
    <source>
        <strain evidence="1">MSW13</strain>
    </source>
</reference>
<accession>A0A9X1VPJ0</accession>
<protein>
    <recommendedName>
        <fullName evidence="3">DUF4145 domain-containing protein</fullName>
    </recommendedName>
</protein>
<dbReference type="EMBL" id="JAKQYM010000018">
    <property type="protein sequence ID" value="MCI2230394.1"/>
    <property type="molecule type" value="Genomic_DNA"/>
</dbReference>
<evidence type="ECO:0000313" key="2">
    <source>
        <dbReference type="Proteomes" id="UP001139369"/>
    </source>
</evidence>
<dbReference type="RefSeq" id="WP_242179501.1">
    <property type="nucleotide sequence ID" value="NZ_JAKQYM010000018.1"/>
</dbReference>
<comment type="caution">
    <text evidence="1">The sequence shown here is derived from an EMBL/GenBank/DDBJ whole genome shotgun (WGS) entry which is preliminary data.</text>
</comment>
<evidence type="ECO:0008006" key="3">
    <source>
        <dbReference type="Google" id="ProtNLM"/>
    </source>
</evidence>
<dbReference type="AlphaFoldDB" id="A0A9X1VPJ0"/>
<proteinExistence type="predicted"/>
<evidence type="ECO:0000313" key="1">
    <source>
        <dbReference type="EMBL" id="MCI2230394.1"/>
    </source>
</evidence>
<dbReference type="Proteomes" id="UP001139369">
    <property type="component" value="Unassembled WGS sequence"/>
</dbReference>
<keyword evidence="2" id="KW-1185">Reference proteome</keyword>
<organism evidence="1 2">
    <name type="scientific">Polaribacter marinus</name>
    <dbReference type="NCBI Taxonomy" id="2916838"/>
    <lineage>
        <taxon>Bacteria</taxon>
        <taxon>Pseudomonadati</taxon>
        <taxon>Bacteroidota</taxon>
        <taxon>Flavobacteriia</taxon>
        <taxon>Flavobacteriales</taxon>
        <taxon>Flavobacteriaceae</taxon>
    </lineage>
</organism>
<name>A0A9X1VPJ0_9FLAO</name>
<sequence length="316" mass="37417">MYYKPDDIWDFYGAKTRTEYVDKYVIKGNFHNEVPQDIKESYETAEYLMAHAYYHWPMFDEALRKILGIYEMAIKLKCQSLEISIEVETKNGNKKKKDLAILIDQLIKEKGFPKELKYQLQGIRGLRNILAHPEKHSFMGALSSNTIIRTVNIINQLFLKSDWFHLEQKVLKKTLNESLNFKDELFVLNHNNERLLVCNLKPFFIFKVNNSWVQCWSFERLINNCSNLSFSDIPTSIFLFLKDIEIVGTCVNGIDFNSNLPLELELTKNPINIKKFEDHKFAFKSITDSDKQIFEQLKLTEKYNLIEKFMYKNCWN</sequence>
<gene>
    <name evidence="1" type="ORF">MC378_14540</name>
</gene>